<dbReference type="AlphaFoldDB" id="W9W2X0"/>
<organism evidence="2 3">
    <name type="scientific">Cladophialophora yegresii CBS 114405</name>
    <dbReference type="NCBI Taxonomy" id="1182544"/>
    <lineage>
        <taxon>Eukaryota</taxon>
        <taxon>Fungi</taxon>
        <taxon>Dikarya</taxon>
        <taxon>Ascomycota</taxon>
        <taxon>Pezizomycotina</taxon>
        <taxon>Eurotiomycetes</taxon>
        <taxon>Chaetothyriomycetidae</taxon>
        <taxon>Chaetothyriales</taxon>
        <taxon>Herpotrichiellaceae</taxon>
        <taxon>Cladophialophora</taxon>
    </lineage>
</organism>
<accession>W9W2X0</accession>
<proteinExistence type="predicted"/>
<evidence type="ECO:0000313" key="3">
    <source>
        <dbReference type="Proteomes" id="UP000019473"/>
    </source>
</evidence>
<dbReference type="VEuPathDB" id="FungiDB:A1O7_06301"/>
<reference evidence="2 3" key="1">
    <citation type="submission" date="2013-03" db="EMBL/GenBank/DDBJ databases">
        <title>The Genome Sequence of Cladophialophora yegresii CBS 114405.</title>
        <authorList>
            <consortium name="The Broad Institute Genomics Platform"/>
            <person name="Cuomo C."/>
            <person name="de Hoog S."/>
            <person name="Gorbushina A."/>
            <person name="Walker B."/>
            <person name="Young S.K."/>
            <person name="Zeng Q."/>
            <person name="Gargeya S."/>
            <person name="Fitzgerald M."/>
            <person name="Haas B."/>
            <person name="Abouelleil A."/>
            <person name="Allen A.W."/>
            <person name="Alvarado L."/>
            <person name="Arachchi H.M."/>
            <person name="Berlin A.M."/>
            <person name="Chapman S.B."/>
            <person name="Gainer-Dewar J."/>
            <person name="Goldberg J."/>
            <person name="Griggs A."/>
            <person name="Gujja S."/>
            <person name="Hansen M."/>
            <person name="Howarth C."/>
            <person name="Imamovic A."/>
            <person name="Ireland A."/>
            <person name="Larimer J."/>
            <person name="McCowan C."/>
            <person name="Murphy C."/>
            <person name="Pearson M."/>
            <person name="Poon T.W."/>
            <person name="Priest M."/>
            <person name="Roberts A."/>
            <person name="Saif S."/>
            <person name="Shea T."/>
            <person name="Sisk P."/>
            <person name="Sykes S."/>
            <person name="Wortman J."/>
            <person name="Nusbaum C."/>
            <person name="Birren B."/>
        </authorList>
    </citation>
    <scope>NUCLEOTIDE SEQUENCE [LARGE SCALE GENOMIC DNA]</scope>
    <source>
        <strain evidence="2 3">CBS 114405</strain>
    </source>
</reference>
<feature type="region of interest" description="Disordered" evidence="1">
    <location>
        <begin position="1"/>
        <end position="50"/>
    </location>
</feature>
<evidence type="ECO:0000256" key="1">
    <source>
        <dbReference type="SAM" id="MobiDB-lite"/>
    </source>
</evidence>
<dbReference type="GeneID" id="19180879"/>
<dbReference type="OrthoDB" id="10392261at2759"/>
<dbReference type="Proteomes" id="UP000019473">
    <property type="component" value="Unassembled WGS sequence"/>
</dbReference>
<protein>
    <submittedName>
        <fullName evidence="2">Uncharacterized protein</fullName>
    </submittedName>
</protein>
<dbReference type="HOGENOM" id="CLU_2320121_0_0_1"/>
<name>W9W2X0_9EURO</name>
<comment type="caution">
    <text evidence="2">The sequence shown here is derived from an EMBL/GenBank/DDBJ whole genome shotgun (WGS) entry which is preliminary data.</text>
</comment>
<dbReference type="RefSeq" id="XP_007758494.1">
    <property type="nucleotide sequence ID" value="XM_007760304.1"/>
</dbReference>
<keyword evidence="3" id="KW-1185">Reference proteome</keyword>
<dbReference type="EMBL" id="AMGW01000004">
    <property type="protein sequence ID" value="EXJ58871.1"/>
    <property type="molecule type" value="Genomic_DNA"/>
</dbReference>
<evidence type="ECO:0000313" key="2">
    <source>
        <dbReference type="EMBL" id="EXJ58871.1"/>
    </source>
</evidence>
<sequence>MQMQTPATIDSKACGAAAAAASTRVGPPADEERERMTTASDGAVDCNHGGNVTANTNMVVEEAGVVKATSGEKAGVVHSTTIDEEEDMDATSIADSFSLQDDYIPL</sequence>
<gene>
    <name evidence="2" type="ORF">A1O7_06301</name>
</gene>